<comment type="subcellular location">
    <subcellularLocation>
        <location evidence="2">Mitochondrion</location>
    </subcellularLocation>
</comment>
<dbReference type="OrthoDB" id="271881at2759"/>
<name>A0A316V7J3_9BASI</name>
<feature type="region of interest" description="Disordered" evidence="5">
    <location>
        <begin position="561"/>
        <end position="591"/>
    </location>
</feature>
<comment type="function">
    <text evidence="1">Involved in the partitioning of the mitochondrial organelle and mitochondrial DNA (mtDNA) inheritance.</text>
</comment>
<dbReference type="Pfam" id="PF14881">
    <property type="entry name" value="Tubulin_3"/>
    <property type="match status" value="1"/>
</dbReference>
<evidence type="ECO:0000259" key="6">
    <source>
        <dbReference type="Pfam" id="PF10644"/>
    </source>
</evidence>
<feature type="region of interest" description="Disordered" evidence="5">
    <location>
        <begin position="31"/>
        <end position="58"/>
    </location>
</feature>
<gene>
    <name evidence="8" type="ORF">FA14DRAFT_161364</name>
</gene>
<evidence type="ECO:0000256" key="1">
    <source>
        <dbReference type="ARBA" id="ARBA00003757"/>
    </source>
</evidence>
<evidence type="ECO:0000259" key="7">
    <source>
        <dbReference type="Pfam" id="PF14881"/>
    </source>
</evidence>
<dbReference type="GO" id="GO:0005739">
    <property type="term" value="C:mitochondrion"/>
    <property type="evidence" value="ECO:0007669"/>
    <property type="project" value="UniProtKB-SubCell"/>
</dbReference>
<dbReference type="Gene3D" id="3.40.50.1440">
    <property type="entry name" value="Tubulin/FtsZ, GTPase domain"/>
    <property type="match status" value="1"/>
</dbReference>
<comment type="similarity">
    <text evidence="3">Belongs to the misato family.</text>
</comment>
<evidence type="ECO:0008006" key="10">
    <source>
        <dbReference type="Google" id="ProtNLM"/>
    </source>
</evidence>
<feature type="domain" description="Misato Segment II tubulin-like" evidence="6">
    <location>
        <begin position="6"/>
        <end position="117"/>
    </location>
</feature>
<feature type="compositionally biased region" description="Acidic residues" evidence="5">
    <location>
        <begin position="162"/>
        <end position="175"/>
    </location>
</feature>
<evidence type="ECO:0000313" key="8">
    <source>
        <dbReference type="EMBL" id="PWN33589.1"/>
    </source>
</evidence>
<feature type="compositionally biased region" description="Basic and acidic residues" evidence="5">
    <location>
        <begin position="572"/>
        <end position="583"/>
    </location>
</feature>
<keyword evidence="4" id="KW-0496">Mitochondrion</keyword>
<dbReference type="InterPro" id="IPR019605">
    <property type="entry name" value="Misato_II_tubulin-like"/>
</dbReference>
<accession>A0A316V7J3</accession>
<evidence type="ECO:0000256" key="2">
    <source>
        <dbReference type="ARBA" id="ARBA00004173"/>
    </source>
</evidence>
<dbReference type="PANTHER" id="PTHR13391">
    <property type="entry name" value="MITOCHONDRIAL DISTRIBUTION REGULATOR MISATO"/>
    <property type="match status" value="1"/>
</dbReference>
<dbReference type="STRING" id="1280837.A0A316V7J3"/>
<organism evidence="8 9">
    <name type="scientific">Meira miltonrushii</name>
    <dbReference type="NCBI Taxonomy" id="1280837"/>
    <lineage>
        <taxon>Eukaryota</taxon>
        <taxon>Fungi</taxon>
        <taxon>Dikarya</taxon>
        <taxon>Basidiomycota</taxon>
        <taxon>Ustilaginomycotina</taxon>
        <taxon>Exobasidiomycetes</taxon>
        <taxon>Exobasidiales</taxon>
        <taxon>Brachybasidiaceae</taxon>
        <taxon>Meira</taxon>
    </lineage>
</organism>
<feature type="domain" description="DML1/Misato tubulin" evidence="7">
    <location>
        <begin position="237"/>
        <end position="403"/>
    </location>
</feature>
<dbReference type="RefSeq" id="XP_025353891.1">
    <property type="nucleotide sequence ID" value="XM_025499084.1"/>
</dbReference>
<evidence type="ECO:0000256" key="4">
    <source>
        <dbReference type="ARBA" id="ARBA00023128"/>
    </source>
</evidence>
<evidence type="ECO:0000256" key="5">
    <source>
        <dbReference type="SAM" id="MobiDB-lite"/>
    </source>
</evidence>
<dbReference type="InterPro" id="IPR029209">
    <property type="entry name" value="DML1/Misato_tubulin"/>
</dbReference>
<dbReference type="AlphaFoldDB" id="A0A316V7J3"/>
<sequence>MPSQKDIIHLTFGTLSHHITTHFFNQQASHFEYPEQGIAGPSRTRDDDDDDSDKEEDPLLFDPAVDFQEGIGTRRSEPTFFPRQLVVDFKHNLGTAWDAYNVVVDDDAEDEDEGDQDGYSVLRPSKAANEGYHAWNNAAEVQWVGGTDGKVKSTRLGPVLDADGDEYYEDSDEEEHANTATNGSAEQLHDTAKRQFRKPKRTNLTPASYAHNPHHPRSTRSLPYHFGGGSLVPMDVQKEEGKVPFTTFEMGIGLFRQMDKEESLLDEQLRWFAEDSDSLQSFSLSASTFDGFGGMAHEMVQLLSDEFPKIPVLAWGADQEIDTDVQDGLHKDRLARLRKANNALSLWSLSSASLYTPMGLPQELSSNTAPSQYLSSRNDWRDPYHLSGLFAAHIDTATLSSRLHNERSRQTTATLINSLNWRRDTPIGQLGGCIPTPLLAPYAVVDRPLDPIEALLAARGYDPRKQDRKNSNRMTDTERAKIAAEAIQKSYISFAPGQNAHDGKDKPYAQFTTARDDRMAETPTKAALEAWSALDEPAGGSCFVPAAFNVRWSSFPQMFRGLTSNGRPLPPTHKDTNESEEQKKRRTKVQSVPMLASLSTTPESAHLIADARQFIDSTLIKGHEPLTAYGIGGSRGRSGAGQAASEETEGFLGGRDGLMEVRERLEELLGAYEEGLAGGRIMSTEEEDAIGTDEEYEDDHEEEWDL</sequence>
<evidence type="ECO:0000313" key="9">
    <source>
        <dbReference type="Proteomes" id="UP000245771"/>
    </source>
</evidence>
<protein>
    <recommendedName>
        <fullName evidence="10">Tubulin nucleotide-binding domain-like protein</fullName>
    </recommendedName>
</protein>
<proteinExistence type="inferred from homology"/>
<feature type="region of interest" description="Disordered" evidence="5">
    <location>
        <begin position="679"/>
        <end position="706"/>
    </location>
</feature>
<dbReference type="GeneID" id="37020865"/>
<feature type="compositionally biased region" description="Acidic residues" evidence="5">
    <location>
        <begin position="684"/>
        <end position="706"/>
    </location>
</feature>
<feature type="compositionally biased region" description="Acidic residues" evidence="5">
    <location>
        <begin position="47"/>
        <end position="58"/>
    </location>
</feature>
<dbReference type="EMBL" id="KZ819604">
    <property type="protein sequence ID" value="PWN33589.1"/>
    <property type="molecule type" value="Genomic_DNA"/>
</dbReference>
<dbReference type="GO" id="GO:0007005">
    <property type="term" value="P:mitochondrion organization"/>
    <property type="evidence" value="ECO:0007669"/>
    <property type="project" value="InterPro"/>
</dbReference>
<feature type="region of interest" description="Disordered" evidence="5">
    <location>
        <begin position="154"/>
        <end position="226"/>
    </location>
</feature>
<dbReference type="Proteomes" id="UP000245771">
    <property type="component" value="Unassembled WGS sequence"/>
</dbReference>
<keyword evidence="9" id="KW-1185">Reference proteome</keyword>
<reference evidence="8 9" key="1">
    <citation type="journal article" date="2018" name="Mol. Biol. Evol.">
        <title>Broad Genomic Sampling Reveals a Smut Pathogenic Ancestry of the Fungal Clade Ustilaginomycotina.</title>
        <authorList>
            <person name="Kijpornyongpan T."/>
            <person name="Mondo S.J."/>
            <person name="Barry K."/>
            <person name="Sandor L."/>
            <person name="Lee J."/>
            <person name="Lipzen A."/>
            <person name="Pangilinan J."/>
            <person name="LaButti K."/>
            <person name="Hainaut M."/>
            <person name="Henrissat B."/>
            <person name="Grigoriev I.V."/>
            <person name="Spatafora J.W."/>
            <person name="Aime M.C."/>
        </authorList>
    </citation>
    <scope>NUCLEOTIDE SEQUENCE [LARGE SCALE GENOMIC DNA]</scope>
    <source>
        <strain evidence="8 9">MCA 3882</strain>
    </source>
</reference>
<dbReference type="Pfam" id="PF10644">
    <property type="entry name" value="Misat_Tub_SegII"/>
    <property type="match status" value="1"/>
</dbReference>
<evidence type="ECO:0000256" key="3">
    <source>
        <dbReference type="ARBA" id="ARBA00008507"/>
    </source>
</evidence>
<dbReference type="PANTHER" id="PTHR13391:SF0">
    <property type="entry name" value="PROTEIN MISATO HOMOLOG 1"/>
    <property type="match status" value="1"/>
</dbReference>
<dbReference type="SUPFAM" id="SSF52490">
    <property type="entry name" value="Tubulin nucleotide-binding domain-like"/>
    <property type="match status" value="1"/>
</dbReference>
<dbReference type="InterPro" id="IPR049942">
    <property type="entry name" value="DML1/Misato"/>
</dbReference>
<dbReference type="InterPro" id="IPR036525">
    <property type="entry name" value="Tubulin/FtsZ_GTPase_sf"/>
</dbReference>
<dbReference type="InParanoid" id="A0A316V7J3"/>